<dbReference type="InterPro" id="IPR035996">
    <property type="entry name" value="4pyrrol_Methylase_sf"/>
</dbReference>
<dbReference type="Gene3D" id="3.30.950.10">
    <property type="entry name" value="Methyltransferase, Cobalt-precorrin-4 Transmethylase, Domain 2"/>
    <property type="match status" value="1"/>
</dbReference>
<dbReference type="PIRSF" id="PIRSF005917">
    <property type="entry name" value="MTase_YraL"/>
    <property type="match status" value="1"/>
</dbReference>
<keyword evidence="3 6" id="KW-0489">Methyltransferase</keyword>
<evidence type="ECO:0000256" key="4">
    <source>
        <dbReference type="ARBA" id="ARBA00022679"/>
    </source>
</evidence>
<comment type="function">
    <text evidence="6">Catalyzes the 2'-O-methylation of the ribose of cytidine 1402 (C1402) in 16S rRNA.</text>
</comment>
<dbReference type="Pfam" id="PF00590">
    <property type="entry name" value="TP_methylase"/>
    <property type="match status" value="1"/>
</dbReference>
<keyword evidence="4 6" id="KW-0808">Transferase</keyword>
<name>K9YJH0_CYASC</name>
<dbReference type="InterPro" id="IPR014777">
    <property type="entry name" value="4pyrrole_Mease_sub1"/>
</dbReference>
<dbReference type="GO" id="GO:0005737">
    <property type="term" value="C:cytoplasm"/>
    <property type="evidence" value="ECO:0007669"/>
    <property type="project" value="UniProtKB-SubCell"/>
</dbReference>
<evidence type="ECO:0000256" key="3">
    <source>
        <dbReference type="ARBA" id="ARBA00022603"/>
    </source>
</evidence>
<reference evidence="9" key="1">
    <citation type="journal article" date="2013" name="Proc. Natl. Acad. Sci. U.S.A.">
        <title>Improving the coverage of the cyanobacterial phylum using diversity-driven genome sequencing.</title>
        <authorList>
            <person name="Shih P.M."/>
            <person name="Wu D."/>
            <person name="Latifi A."/>
            <person name="Axen S.D."/>
            <person name="Fewer D.P."/>
            <person name="Talla E."/>
            <person name="Calteau A."/>
            <person name="Cai F."/>
            <person name="Tandeau de Marsac N."/>
            <person name="Rippka R."/>
            <person name="Herdman M."/>
            <person name="Sivonen K."/>
            <person name="Coursin T."/>
            <person name="Laurent T."/>
            <person name="Goodwin L."/>
            <person name="Nolan M."/>
            <person name="Davenport K.W."/>
            <person name="Han C.S."/>
            <person name="Rubin E.M."/>
            <person name="Eisen J.A."/>
            <person name="Woyke T."/>
            <person name="Gugger M."/>
            <person name="Kerfeld C.A."/>
        </authorList>
    </citation>
    <scope>NUCLEOTIDE SEQUENCE [LARGE SCALE GENOMIC DNA]</scope>
    <source>
        <strain evidence="9">ATCC 29140 / PCC 7202</strain>
    </source>
</reference>
<dbReference type="Proteomes" id="UP000010483">
    <property type="component" value="Chromosome"/>
</dbReference>
<dbReference type="AlphaFoldDB" id="K9YJH0"/>
<comment type="catalytic activity">
    <reaction evidence="6">
        <text>cytidine(1402) in 16S rRNA + S-adenosyl-L-methionine = 2'-O-methylcytidine(1402) in 16S rRNA + S-adenosyl-L-homocysteine + H(+)</text>
        <dbReference type="Rhea" id="RHEA:42924"/>
        <dbReference type="Rhea" id="RHEA-COMP:10285"/>
        <dbReference type="Rhea" id="RHEA-COMP:10286"/>
        <dbReference type="ChEBI" id="CHEBI:15378"/>
        <dbReference type="ChEBI" id="CHEBI:57856"/>
        <dbReference type="ChEBI" id="CHEBI:59789"/>
        <dbReference type="ChEBI" id="CHEBI:74495"/>
        <dbReference type="ChEBI" id="CHEBI:82748"/>
        <dbReference type="EC" id="2.1.1.198"/>
    </reaction>
</comment>
<dbReference type="PANTHER" id="PTHR46111">
    <property type="entry name" value="RIBOSOMAL RNA SMALL SUBUNIT METHYLTRANSFERASE I"/>
    <property type="match status" value="1"/>
</dbReference>
<dbReference type="Gene3D" id="3.40.1010.10">
    <property type="entry name" value="Cobalt-precorrin-4 Transmethylase, Domain 1"/>
    <property type="match status" value="1"/>
</dbReference>
<keyword evidence="5 6" id="KW-0949">S-adenosyl-L-methionine</keyword>
<dbReference type="STRING" id="292563.Cyast_0237"/>
<dbReference type="InterPro" id="IPR000878">
    <property type="entry name" value="4pyrrol_Mease"/>
</dbReference>
<comment type="similarity">
    <text evidence="6">Belongs to the methyltransferase superfamily. RsmI family.</text>
</comment>
<evidence type="ECO:0000259" key="7">
    <source>
        <dbReference type="Pfam" id="PF00590"/>
    </source>
</evidence>
<dbReference type="NCBIfam" id="TIGR00096">
    <property type="entry name" value="16S rRNA (cytidine(1402)-2'-O)-methyltransferase"/>
    <property type="match status" value="1"/>
</dbReference>
<comment type="subcellular location">
    <subcellularLocation>
        <location evidence="6">Cytoplasm</location>
    </subcellularLocation>
</comment>
<dbReference type="SUPFAM" id="SSF53790">
    <property type="entry name" value="Tetrapyrrole methylase"/>
    <property type="match status" value="1"/>
</dbReference>
<accession>K9YJH0</accession>
<organism evidence="8 9">
    <name type="scientific">Cyanobacterium stanieri (strain ATCC 29140 / PCC 7202)</name>
    <dbReference type="NCBI Taxonomy" id="292563"/>
    <lineage>
        <taxon>Bacteria</taxon>
        <taxon>Bacillati</taxon>
        <taxon>Cyanobacteriota</taxon>
        <taxon>Cyanophyceae</taxon>
        <taxon>Oscillatoriophycideae</taxon>
        <taxon>Chroococcales</taxon>
        <taxon>Geminocystaceae</taxon>
        <taxon>Cyanobacterium</taxon>
    </lineage>
</organism>
<dbReference type="EC" id="2.1.1.198" evidence="6"/>
<feature type="domain" description="Tetrapyrrole methylase" evidence="7">
    <location>
        <begin position="7"/>
        <end position="204"/>
    </location>
</feature>
<dbReference type="GO" id="GO:0070677">
    <property type="term" value="F:rRNA (cytosine-2'-O-)-methyltransferase activity"/>
    <property type="evidence" value="ECO:0007669"/>
    <property type="project" value="UniProtKB-UniRule"/>
</dbReference>
<dbReference type="CDD" id="cd11648">
    <property type="entry name" value="RsmI"/>
    <property type="match status" value="1"/>
</dbReference>
<dbReference type="FunFam" id="3.30.950.10:FF:000002">
    <property type="entry name" value="Ribosomal RNA small subunit methyltransferase I"/>
    <property type="match status" value="1"/>
</dbReference>
<evidence type="ECO:0000313" key="8">
    <source>
        <dbReference type="EMBL" id="AFZ46218.1"/>
    </source>
</evidence>
<dbReference type="KEGG" id="csn:Cyast_0237"/>
<evidence type="ECO:0000256" key="6">
    <source>
        <dbReference type="HAMAP-Rule" id="MF_01877"/>
    </source>
</evidence>
<dbReference type="InterPro" id="IPR014776">
    <property type="entry name" value="4pyrrole_Mease_sub2"/>
</dbReference>
<dbReference type="FunFam" id="3.40.1010.10:FF:000002">
    <property type="entry name" value="Ribosomal RNA small subunit methyltransferase I"/>
    <property type="match status" value="1"/>
</dbReference>
<sequence length="280" mass="31711">MELTGIVYLVATPIGNLEDMTFRGLKILKTVDLIGAEDTRHTGKLLHHFEIKTPMISYHQHNYQTRIAEFIPRLQQGENIALVTDAGTPAISDPGYNLVRACIEENVEVVPIPGANAAINGLIVSGLSTERFVFEGFLPTKKKVRDALLSELETEKRTMVFYEAPHRLRKTLQLFREVFGDSRQITLARELTKLHEDFWRGTVQGAIALYEEKEPRGEYTIIMAGNNQIQNQVLSTPEIKDKLRELIHNGMSKTEASQELAKVSHLSRRDLYQLCLELEG</sequence>
<keyword evidence="1 6" id="KW-0963">Cytoplasm</keyword>
<evidence type="ECO:0000256" key="5">
    <source>
        <dbReference type="ARBA" id="ARBA00022691"/>
    </source>
</evidence>
<dbReference type="PATRIC" id="fig|292563.3.peg.249"/>
<keyword evidence="2 6" id="KW-0698">rRNA processing</keyword>
<dbReference type="HAMAP" id="MF_01877">
    <property type="entry name" value="16SrRNA_methyltr_I"/>
    <property type="match status" value="1"/>
</dbReference>
<dbReference type="PANTHER" id="PTHR46111:SF1">
    <property type="entry name" value="RIBOSOMAL RNA SMALL SUBUNIT METHYLTRANSFERASE I"/>
    <property type="match status" value="1"/>
</dbReference>
<evidence type="ECO:0000256" key="2">
    <source>
        <dbReference type="ARBA" id="ARBA00022552"/>
    </source>
</evidence>
<dbReference type="EMBL" id="CP003940">
    <property type="protein sequence ID" value="AFZ46218.1"/>
    <property type="molecule type" value="Genomic_DNA"/>
</dbReference>
<gene>
    <name evidence="6" type="primary">rsmI</name>
    <name evidence="8" type="ordered locus">Cyast_0237</name>
</gene>
<protein>
    <recommendedName>
        <fullName evidence="6">Ribosomal RNA small subunit methyltransferase I</fullName>
        <ecNumber evidence="6">2.1.1.198</ecNumber>
    </recommendedName>
    <alternativeName>
        <fullName evidence="6">16S rRNA 2'-O-ribose C1402 methyltransferase</fullName>
    </alternativeName>
    <alternativeName>
        <fullName evidence="6">rRNA (cytidine-2'-O-)-methyltransferase RsmI</fullName>
    </alternativeName>
</protein>
<dbReference type="eggNOG" id="COG0313">
    <property type="taxonomic scope" value="Bacteria"/>
</dbReference>
<dbReference type="HOGENOM" id="CLU_044779_2_0_3"/>
<evidence type="ECO:0000313" key="9">
    <source>
        <dbReference type="Proteomes" id="UP000010483"/>
    </source>
</evidence>
<evidence type="ECO:0000256" key="1">
    <source>
        <dbReference type="ARBA" id="ARBA00022490"/>
    </source>
</evidence>
<dbReference type="InterPro" id="IPR008189">
    <property type="entry name" value="rRNA_ssu_MeTfrase_I"/>
</dbReference>
<keyword evidence="9" id="KW-1185">Reference proteome</keyword>
<proteinExistence type="inferred from homology"/>